<dbReference type="Proteomes" id="UP001057402">
    <property type="component" value="Chromosome 1"/>
</dbReference>
<reference evidence="2" key="1">
    <citation type="journal article" date="2023" name="Front. Plant Sci.">
        <title>Chromosomal-level genome assembly of Melastoma candidum provides insights into trichome evolution.</title>
        <authorList>
            <person name="Zhong Y."/>
            <person name="Wu W."/>
            <person name="Sun C."/>
            <person name="Zou P."/>
            <person name="Liu Y."/>
            <person name="Dai S."/>
            <person name="Zhou R."/>
        </authorList>
    </citation>
    <scope>NUCLEOTIDE SEQUENCE [LARGE SCALE GENOMIC DNA]</scope>
</reference>
<evidence type="ECO:0000313" key="2">
    <source>
        <dbReference type="Proteomes" id="UP001057402"/>
    </source>
</evidence>
<proteinExistence type="predicted"/>
<comment type="caution">
    <text evidence="1">The sequence shown here is derived from an EMBL/GenBank/DDBJ whole genome shotgun (WGS) entry which is preliminary data.</text>
</comment>
<gene>
    <name evidence="1" type="ORF">MLD38_000403</name>
</gene>
<organism evidence="1 2">
    <name type="scientific">Melastoma candidum</name>
    <dbReference type="NCBI Taxonomy" id="119954"/>
    <lineage>
        <taxon>Eukaryota</taxon>
        <taxon>Viridiplantae</taxon>
        <taxon>Streptophyta</taxon>
        <taxon>Embryophyta</taxon>
        <taxon>Tracheophyta</taxon>
        <taxon>Spermatophyta</taxon>
        <taxon>Magnoliopsida</taxon>
        <taxon>eudicotyledons</taxon>
        <taxon>Gunneridae</taxon>
        <taxon>Pentapetalae</taxon>
        <taxon>rosids</taxon>
        <taxon>malvids</taxon>
        <taxon>Myrtales</taxon>
        <taxon>Melastomataceae</taxon>
        <taxon>Melastomatoideae</taxon>
        <taxon>Melastomateae</taxon>
        <taxon>Melastoma</taxon>
    </lineage>
</organism>
<sequence length="128" mass="14016">MVCGKPVPEADFNLTEGHALVLAGSLDGSRAGLADRNPPAREAGFRTVVGVIRPVLEAERRKAAIAVEGEEIQPVAIRVAAVFAQSRATYRIFGFWLGTEVRIGCRVRLWFTGPARRFASFHAWGLHF</sequence>
<name>A0ACB9SIK4_9MYRT</name>
<evidence type="ECO:0000313" key="1">
    <source>
        <dbReference type="EMBL" id="KAI4388027.1"/>
    </source>
</evidence>
<dbReference type="EMBL" id="CM042880">
    <property type="protein sequence ID" value="KAI4388027.1"/>
    <property type="molecule type" value="Genomic_DNA"/>
</dbReference>
<protein>
    <submittedName>
        <fullName evidence="1">Uncharacterized protein</fullName>
    </submittedName>
</protein>
<accession>A0ACB9SIK4</accession>
<keyword evidence="2" id="KW-1185">Reference proteome</keyword>